<reference evidence="12 13" key="1">
    <citation type="journal article" date="2000" name="Arch. Microbiol.">
        <title>Rhodobaca bogoriensis gen. nov. and sp. nov., an alkaliphilic purple nonsulfur bacterium from African Rift Valley soda lakes.</title>
        <authorList>
            <person name="Milford A.D."/>
            <person name="Achenbach L.A."/>
            <person name="Jung D.O."/>
            <person name="Madigan M.T."/>
        </authorList>
    </citation>
    <scope>NUCLEOTIDE SEQUENCE [LARGE SCALE GENOMIC DNA]</scope>
    <source>
        <strain evidence="12 13">2376</strain>
    </source>
</reference>
<dbReference type="SMART" id="SM00091">
    <property type="entry name" value="PAS"/>
    <property type="match status" value="4"/>
</dbReference>
<dbReference type="SMART" id="SM00388">
    <property type="entry name" value="HisKA"/>
    <property type="match status" value="1"/>
</dbReference>
<evidence type="ECO:0000259" key="10">
    <source>
        <dbReference type="PROSITE" id="PS50110"/>
    </source>
</evidence>
<dbReference type="Pfam" id="PF12860">
    <property type="entry name" value="PAS_7"/>
    <property type="match status" value="1"/>
</dbReference>
<dbReference type="InterPro" id="IPR003018">
    <property type="entry name" value="GAF"/>
</dbReference>
<dbReference type="Gene3D" id="3.30.565.10">
    <property type="entry name" value="Histidine kinase-like ATPase, C-terminal domain"/>
    <property type="match status" value="1"/>
</dbReference>
<dbReference type="PROSITE" id="PS50110">
    <property type="entry name" value="RESPONSE_REGULATORY"/>
    <property type="match status" value="1"/>
</dbReference>
<feature type="domain" description="Response regulatory" evidence="10">
    <location>
        <begin position="984"/>
        <end position="1101"/>
    </location>
</feature>
<dbReference type="InterPro" id="IPR003594">
    <property type="entry name" value="HATPase_dom"/>
</dbReference>
<dbReference type="SUPFAM" id="SSF55781">
    <property type="entry name" value="GAF domain-like"/>
    <property type="match status" value="1"/>
</dbReference>
<dbReference type="Pfam" id="PF01590">
    <property type="entry name" value="GAF"/>
    <property type="match status" value="1"/>
</dbReference>
<keyword evidence="4" id="KW-0808">Transferase</keyword>
<feature type="compositionally biased region" description="Basic and acidic residues" evidence="8">
    <location>
        <begin position="1"/>
        <end position="12"/>
    </location>
</feature>
<keyword evidence="13" id="KW-1185">Reference proteome</keyword>
<dbReference type="InterPro" id="IPR029016">
    <property type="entry name" value="GAF-like_dom_sf"/>
</dbReference>
<organism evidence="12 13">
    <name type="scientific">Rhabdonatronobacter sediminivivens</name>
    <dbReference type="NCBI Taxonomy" id="2743469"/>
    <lineage>
        <taxon>Bacteria</taxon>
        <taxon>Pseudomonadati</taxon>
        <taxon>Pseudomonadota</taxon>
        <taxon>Alphaproteobacteria</taxon>
        <taxon>Rhodobacterales</taxon>
        <taxon>Paracoccaceae</taxon>
        <taxon>Rhabdonatronobacter</taxon>
    </lineage>
</organism>
<evidence type="ECO:0000259" key="11">
    <source>
        <dbReference type="PROSITE" id="PS50113"/>
    </source>
</evidence>
<dbReference type="PANTHER" id="PTHR43065:SF42">
    <property type="entry name" value="TWO-COMPONENT SENSOR PPRA"/>
    <property type="match status" value="1"/>
</dbReference>
<dbReference type="Pfam" id="PF13426">
    <property type="entry name" value="PAS_9"/>
    <property type="match status" value="3"/>
</dbReference>
<dbReference type="PANTHER" id="PTHR43065">
    <property type="entry name" value="SENSOR HISTIDINE KINASE"/>
    <property type="match status" value="1"/>
</dbReference>
<dbReference type="InterPro" id="IPR036890">
    <property type="entry name" value="HATPase_C_sf"/>
</dbReference>
<dbReference type="InterPro" id="IPR003661">
    <property type="entry name" value="HisK_dim/P_dom"/>
</dbReference>
<dbReference type="InterPro" id="IPR011006">
    <property type="entry name" value="CheY-like_superfamily"/>
</dbReference>
<dbReference type="EC" id="2.7.13.3" evidence="2"/>
<feature type="coiled-coil region" evidence="7">
    <location>
        <begin position="450"/>
        <end position="477"/>
    </location>
</feature>
<accession>A0A7Z0HZJ9</accession>
<dbReference type="InterPro" id="IPR005467">
    <property type="entry name" value="His_kinase_dom"/>
</dbReference>
<name>A0A7Z0HZJ9_9RHOB</name>
<dbReference type="Gene3D" id="3.40.50.2300">
    <property type="match status" value="1"/>
</dbReference>
<dbReference type="PROSITE" id="PS50109">
    <property type="entry name" value="HIS_KIN"/>
    <property type="match status" value="1"/>
</dbReference>
<dbReference type="Gene3D" id="3.30.450.40">
    <property type="match status" value="1"/>
</dbReference>
<dbReference type="SUPFAM" id="SSF55785">
    <property type="entry name" value="PYP-like sensor domain (PAS domain)"/>
    <property type="match status" value="4"/>
</dbReference>
<keyword evidence="3 6" id="KW-0597">Phosphoprotein</keyword>
<dbReference type="SMART" id="SM00065">
    <property type="entry name" value="GAF"/>
    <property type="match status" value="1"/>
</dbReference>
<evidence type="ECO:0000256" key="4">
    <source>
        <dbReference type="ARBA" id="ARBA00022679"/>
    </source>
</evidence>
<dbReference type="InterPro" id="IPR004358">
    <property type="entry name" value="Sig_transdc_His_kin-like_C"/>
</dbReference>
<proteinExistence type="predicted"/>
<evidence type="ECO:0000256" key="5">
    <source>
        <dbReference type="ARBA" id="ARBA00022777"/>
    </source>
</evidence>
<dbReference type="NCBIfam" id="TIGR00229">
    <property type="entry name" value="sensory_box"/>
    <property type="match status" value="2"/>
</dbReference>
<comment type="caution">
    <text evidence="12">The sequence shown here is derived from an EMBL/GenBank/DDBJ whole genome shotgun (WGS) entry which is preliminary data.</text>
</comment>
<evidence type="ECO:0000313" key="13">
    <source>
        <dbReference type="Proteomes" id="UP000529417"/>
    </source>
</evidence>
<evidence type="ECO:0000256" key="8">
    <source>
        <dbReference type="SAM" id="MobiDB-lite"/>
    </source>
</evidence>
<dbReference type="Gene3D" id="1.10.287.130">
    <property type="match status" value="1"/>
</dbReference>
<feature type="region of interest" description="Disordered" evidence="8">
    <location>
        <begin position="1"/>
        <end position="28"/>
    </location>
</feature>
<dbReference type="AlphaFoldDB" id="A0A7Z0HZJ9"/>
<gene>
    <name evidence="12" type="ORF">HUK65_09360</name>
</gene>
<evidence type="ECO:0000256" key="3">
    <source>
        <dbReference type="ARBA" id="ARBA00022553"/>
    </source>
</evidence>
<evidence type="ECO:0000313" key="12">
    <source>
        <dbReference type="EMBL" id="NYS25198.1"/>
    </source>
</evidence>
<keyword evidence="7" id="KW-0175">Coiled coil</keyword>
<dbReference type="InterPro" id="IPR000700">
    <property type="entry name" value="PAS-assoc_C"/>
</dbReference>
<dbReference type="InterPro" id="IPR000014">
    <property type="entry name" value="PAS"/>
</dbReference>
<dbReference type="CDD" id="cd00130">
    <property type="entry name" value="PAS"/>
    <property type="match status" value="3"/>
</dbReference>
<dbReference type="EMBL" id="JACBXS010000016">
    <property type="protein sequence ID" value="NYS25198.1"/>
    <property type="molecule type" value="Genomic_DNA"/>
</dbReference>
<evidence type="ECO:0000259" key="9">
    <source>
        <dbReference type="PROSITE" id="PS50109"/>
    </source>
</evidence>
<dbReference type="SMART" id="SM00448">
    <property type="entry name" value="REC"/>
    <property type="match status" value="1"/>
</dbReference>
<evidence type="ECO:0000256" key="2">
    <source>
        <dbReference type="ARBA" id="ARBA00012438"/>
    </source>
</evidence>
<dbReference type="SUPFAM" id="SSF47384">
    <property type="entry name" value="Homodimeric domain of signal transducing histidine kinase"/>
    <property type="match status" value="1"/>
</dbReference>
<dbReference type="GO" id="GO:0000155">
    <property type="term" value="F:phosphorelay sensor kinase activity"/>
    <property type="evidence" value="ECO:0007669"/>
    <property type="project" value="InterPro"/>
</dbReference>
<feature type="domain" description="Histidine kinase" evidence="9">
    <location>
        <begin position="734"/>
        <end position="962"/>
    </location>
</feature>
<feature type="domain" description="PAC" evidence="11">
    <location>
        <begin position="402"/>
        <end position="459"/>
    </location>
</feature>
<dbReference type="SMART" id="SM00387">
    <property type="entry name" value="HATPase_c"/>
    <property type="match status" value="1"/>
</dbReference>
<dbReference type="CDD" id="cd00082">
    <property type="entry name" value="HisKA"/>
    <property type="match status" value="1"/>
</dbReference>
<evidence type="ECO:0000256" key="6">
    <source>
        <dbReference type="PROSITE-ProRule" id="PRU00169"/>
    </source>
</evidence>
<dbReference type="PRINTS" id="PR00344">
    <property type="entry name" value="BCTRLSENSOR"/>
</dbReference>
<dbReference type="Pfam" id="PF02518">
    <property type="entry name" value="HATPase_c"/>
    <property type="match status" value="1"/>
</dbReference>
<feature type="modified residue" description="4-aspartylphosphate" evidence="6">
    <location>
        <position position="1035"/>
    </location>
</feature>
<protein>
    <recommendedName>
        <fullName evidence="2">histidine kinase</fullName>
        <ecNumber evidence="2">2.7.13.3</ecNumber>
    </recommendedName>
</protein>
<dbReference type="SUPFAM" id="SSF52172">
    <property type="entry name" value="CheY-like"/>
    <property type="match status" value="1"/>
</dbReference>
<comment type="catalytic activity">
    <reaction evidence="1">
        <text>ATP + protein L-histidine = ADP + protein N-phospho-L-histidine.</text>
        <dbReference type="EC" id="2.7.13.3"/>
    </reaction>
</comment>
<evidence type="ECO:0000256" key="1">
    <source>
        <dbReference type="ARBA" id="ARBA00000085"/>
    </source>
</evidence>
<dbReference type="InterPro" id="IPR035965">
    <property type="entry name" value="PAS-like_dom_sf"/>
</dbReference>
<keyword evidence="5" id="KW-0418">Kinase</keyword>
<dbReference type="Proteomes" id="UP000529417">
    <property type="component" value="Unassembled WGS sequence"/>
</dbReference>
<dbReference type="InterPro" id="IPR001789">
    <property type="entry name" value="Sig_transdc_resp-reg_receiver"/>
</dbReference>
<dbReference type="Pfam" id="PF00072">
    <property type="entry name" value="Response_reg"/>
    <property type="match status" value="1"/>
</dbReference>
<dbReference type="SUPFAM" id="SSF55874">
    <property type="entry name" value="ATPase domain of HSP90 chaperone/DNA topoisomerase II/histidine kinase"/>
    <property type="match status" value="1"/>
</dbReference>
<dbReference type="InterPro" id="IPR036097">
    <property type="entry name" value="HisK_dim/P_sf"/>
</dbReference>
<sequence>MDHPVKDHHGTGVDDPQGDGPGAAQSRQRLEQMQRLVVLTINDLLSADGPSLNRRIRAALHQLGRVTGTDRTYVFQFQDEIYMNNTHEWCAQGIPPMRALLQDVPIAMAPHWWARMGSQGCHVLADLDEEPDDELRDLLAQQGIRSLLTVPLMRGPELVGFVGHDAVRAHRRFSRAEIELVRSVSNVIGTVLHRQAIETERRHAQRALAQERSRLHAMMRALPDLVLEADHDGIFTGFRQNAPMARTLEAEDVVGKSPEQTLPAPVAALARRMMRTIDRDGHAGPEEYYLDAPDGRRWFVAVGSARLAETRNAPHSYVFLVRDITHEIEQRRQIARLSAMAQQSTNSAILTDSELRVTWINAEGENRTGLTAGQVMGRDLAAVLRLDVDGKLQLRRLRDRLYNGDSVLVELCATDDDGNGWWCELGARTLRLKGDEAPSFMFVLSDITQRKQSEAAKEQAAAEAQAARLRLEEAVGALRDAFVYLDRDRRMVLCNAPYRALYPRTAHAMVPGAHLHDLIAEADRNDELTHPLNGAPPASHPVARRFGTSARFESESQRPDGRWMRVVEQATADGGRVAMLVDITALKDAEARAVSDRATLLDASHEGIAFVGPSGRLTHANPAFLALFGAEDAAQVVGLHWTMVYPAAISQFLEDTVTPALRACGFWRGELHDVTGTGDDTVHDLSITRASGGMLLCILRDITRQRRSQKEQLRLREELQLAQRREVIAQLAAEMAHDFSNLLSAISGSAELIQSDRGGNAGAEHARRISAASQQASDLLRRLMALGQRNSQPRCMDLRQPVREAVDLVQASAPRSGIVQLSLPDTAVMISADPTEVMQVTLNLIINARDAVLDPAAHLPRPRIAVSLRPADAADLAQPYDNGAPAPGRAYLRLEVSDSGPGMDAPTRAQAFQPYFSTKGRAGSGLGLTIVANVVNANEGLISMQSTPGQGCTAVVLWPVHRSADRPASPAAPPARTDTLQGLRVLVVDDEDDVLAMLCAMIESAGGETAGCISGADALEALHDDPGGWDIVLTDMNMPQMTGADLARRLRQMPGQAPAIVLISALADDVLNHQVNSQIFDAVLSKPVPRAGLVSTLRRVMRPR</sequence>
<dbReference type="Gene3D" id="3.30.450.20">
    <property type="entry name" value="PAS domain"/>
    <property type="match status" value="4"/>
</dbReference>
<evidence type="ECO:0000256" key="7">
    <source>
        <dbReference type="SAM" id="Coils"/>
    </source>
</evidence>
<dbReference type="PROSITE" id="PS50113">
    <property type="entry name" value="PAC"/>
    <property type="match status" value="1"/>
</dbReference>